<keyword evidence="13" id="KW-0325">Glycoprotein</keyword>
<dbReference type="AlphaFoldDB" id="A0A6P8ATP6"/>
<evidence type="ECO:0000256" key="14">
    <source>
        <dbReference type="ARBA" id="ARBA00023288"/>
    </source>
</evidence>
<keyword evidence="11" id="KW-0472">Membrane</keyword>
<reference evidence="19" key="3">
    <citation type="submission" date="2025-08" db="UniProtKB">
        <authorList>
            <consortium name="RefSeq"/>
        </authorList>
    </citation>
    <scope>IDENTIFICATION</scope>
    <source>
        <strain evidence="19">NI907</strain>
    </source>
</reference>
<evidence type="ECO:0000256" key="2">
    <source>
        <dbReference type="ARBA" id="ARBA00004613"/>
    </source>
</evidence>
<proteinExistence type="inferred from homology"/>
<feature type="signal peptide" evidence="16">
    <location>
        <begin position="1"/>
        <end position="17"/>
    </location>
</feature>
<evidence type="ECO:0000256" key="8">
    <source>
        <dbReference type="ARBA" id="ARBA00022723"/>
    </source>
</evidence>
<evidence type="ECO:0000256" key="5">
    <source>
        <dbReference type="ARBA" id="ARBA00022525"/>
    </source>
</evidence>
<comment type="similarity">
    <text evidence="3">Belongs to the RBT5 family.</text>
</comment>
<dbReference type="PANTHER" id="PTHR37928:SF2">
    <property type="entry name" value="GPI ANCHORED CFEM DOMAIN PROTEIN (AFU_ORTHOLOGUE AFUA_6G10580)"/>
    <property type="match status" value="1"/>
</dbReference>
<comment type="subcellular location">
    <subcellularLocation>
        <location evidence="1">Cell membrane</location>
        <topology evidence="1">Lipid-anchor</topology>
        <topology evidence="1">GPI-anchor</topology>
    </subcellularLocation>
    <subcellularLocation>
        <location evidence="2">Secreted</location>
    </subcellularLocation>
</comment>
<evidence type="ECO:0000256" key="13">
    <source>
        <dbReference type="ARBA" id="ARBA00023180"/>
    </source>
</evidence>
<evidence type="ECO:0000256" key="12">
    <source>
        <dbReference type="ARBA" id="ARBA00023157"/>
    </source>
</evidence>
<dbReference type="GO" id="GO:0005576">
    <property type="term" value="C:extracellular region"/>
    <property type="evidence" value="ECO:0007669"/>
    <property type="project" value="UniProtKB-SubCell"/>
</dbReference>
<dbReference type="PROSITE" id="PS52012">
    <property type="entry name" value="CFEM"/>
    <property type="match status" value="1"/>
</dbReference>
<keyword evidence="14" id="KW-0449">Lipoprotein</keyword>
<dbReference type="OrthoDB" id="3767534at2759"/>
<feature type="chain" id="PRO_5027940269" description="CFEM domain-containing protein" evidence="16">
    <location>
        <begin position="18"/>
        <end position="92"/>
    </location>
</feature>
<evidence type="ECO:0000313" key="18">
    <source>
        <dbReference type="Proteomes" id="UP000515153"/>
    </source>
</evidence>
<evidence type="ECO:0000313" key="19">
    <source>
        <dbReference type="RefSeq" id="XP_030978286.1"/>
    </source>
</evidence>
<evidence type="ECO:0000256" key="16">
    <source>
        <dbReference type="SAM" id="SignalP"/>
    </source>
</evidence>
<keyword evidence="18" id="KW-1185">Reference proteome</keyword>
<keyword evidence="7" id="KW-0336">GPI-anchor</keyword>
<keyword evidence="10" id="KW-0408">Iron</keyword>
<keyword evidence="9 16" id="KW-0732">Signal</keyword>
<dbReference type="GO" id="GO:0098552">
    <property type="term" value="C:side of membrane"/>
    <property type="evidence" value="ECO:0007669"/>
    <property type="project" value="UniProtKB-KW"/>
</dbReference>
<organism evidence="18 19">
    <name type="scientific">Pyricularia grisea</name>
    <name type="common">Crabgrass-specific blast fungus</name>
    <name type="synonym">Magnaporthe grisea</name>
    <dbReference type="NCBI Taxonomy" id="148305"/>
    <lineage>
        <taxon>Eukaryota</taxon>
        <taxon>Fungi</taxon>
        <taxon>Dikarya</taxon>
        <taxon>Ascomycota</taxon>
        <taxon>Pezizomycotina</taxon>
        <taxon>Sordariomycetes</taxon>
        <taxon>Sordariomycetidae</taxon>
        <taxon>Magnaporthales</taxon>
        <taxon>Pyriculariaceae</taxon>
        <taxon>Pyricularia</taxon>
    </lineage>
</organism>
<accession>A0A6P8ATP6</accession>
<dbReference type="RefSeq" id="XP_030978286.1">
    <property type="nucleotide sequence ID" value="XM_031129076.1"/>
</dbReference>
<feature type="disulfide bond" evidence="15">
    <location>
        <begin position="50"/>
        <end position="83"/>
    </location>
</feature>
<dbReference type="GeneID" id="41963984"/>
<dbReference type="Proteomes" id="UP000515153">
    <property type="component" value="Unplaced"/>
</dbReference>
<dbReference type="GO" id="GO:0046872">
    <property type="term" value="F:metal ion binding"/>
    <property type="evidence" value="ECO:0007669"/>
    <property type="project" value="UniProtKB-KW"/>
</dbReference>
<comment type="caution">
    <text evidence="15">Lacks conserved residue(s) required for the propagation of feature annotation.</text>
</comment>
<dbReference type="GO" id="GO:0005886">
    <property type="term" value="C:plasma membrane"/>
    <property type="evidence" value="ECO:0007669"/>
    <property type="project" value="UniProtKB-SubCell"/>
</dbReference>
<dbReference type="InterPro" id="IPR051735">
    <property type="entry name" value="CFEM_domain"/>
</dbReference>
<evidence type="ECO:0000256" key="10">
    <source>
        <dbReference type="ARBA" id="ARBA00023004"/>
    </source>
</evidence>
<keyword evidence="6" id="KW-0349">Heme</keyword>
<name>A0A6P8ATP6_PYRGI</name>
<dbReference type="PANTHER" id="PTHR37928">
    <property type="entry name" value="CFEM DOMAIN PROTEIN (AFU_ORTHOLOGUE AFUA_6G14090)"/>
    <property type="match status" value="1"/>
</dbReference>
<evidence type="ECO:0000259" key="17">
    <source>
        <dbReference type="PROSITE" id="PS52012"/>
    </source>
</evidence>
<sequence>MQFKNVLVAAFAAMATAQDISQLPFCALSCFITNSSVSGCSSVLNFACSCASTAYFDAVTACAQNSCSAADQATTRAWAVATCNSVGVPLPN</sequence>
<feature type="domain" description="CFEM" evidence="17">
    <location>
        <begin position="1"/>
        <end position="92"/>
    </location>
</feature>
<keyword evidence="5" id="KW-0964">Secreted</keyword>
<dbReference type="SMART" id="SM00747">
    <property type="entry name" value="CFEM"/>
    <property type="match status" value="1"/>
</dbReference>
<evidence type="ECO:0000256" key="15">
    <source>
        <dbReference type="PROSITE-ProRule" id="PRU01356"/>
    </source>
</evidence>
<gene>
    <name evidence="19" type="ORF">PgNI_09086</name>
</gene>
<evidence type="ECO:0000256" key="6">
    <source>
        <dbReference type="ARBA" id="ARBA00022617"/>
    </source>
</evidence>
<dbReference type="KEGG" id="pgri:PgNI_09086"/>
<evidence type="ECO:0000256" key="9">
    <source>
        <dbReference type="ARBA" id="ARBA00022729"/>
    </source>
</evidence>
<evidence type="ECO:0000256" key="4">
    <source>
        <dbReference type="ARBA" id="ARBA00022475"/>
    </source>
</evidence>
<evidence type="ECO:0000256" key="7">
    <source>
        <dbReference type="ARBA" id="ARBA00022622"/>
    </source>
</evidence>
<reference evidence="19" key="2">
    <citation type="submission" date="2019-10" db="EMBL/GenBank/DDBJ databases">
        <authorList>
            <consortium name="NCBI Genome Project"/>
        </authorList>
    </citation>
    <scope>NUCLEOTIDE SEQUENCE</scope>
    <source>
        <strain evidence="19">NI907</strain>
    </source>
</reference>
<keyword evidence="8" id="KW-0479">Metal-binding</keyword>
<keyword evidence="4" id="KW-1003">Cell membrane</keyword>
<protein>
    <recommendedName>
        <fullName evidence="17">CFEM domain-containing protein</fullName>
    </recommendedName>
</protein>
<evidence type="ECO:0000256" key="3">
    <source>
        <dbReference type="ARBA" id="ARBA00010031"/>
    </source>
</evidence>
<dbReference type="Pfam" id="PF05730">
    <property type="entry name" value="CFEM"/>
    <property type="match status" value="1"/>
</dbReference>
<keyword evidence="12 15" id="KW-1015">Disulfide bond</keyword>
<dbReference type="InterPro" id="IPR008427">
    <property type="entry name" value="Extracellular_membr_CFEM_dom"/>
</dbReference>
<evidence type="ECO:0000256" key="11">
    <source>
        <dbReference type="ARBA" id="ARBA00023136"/>
    </source>
</evidence>
<reference evidence="19" key="1">
    <citation type="journal article" date="2019" name="Mol. Biol. Evol.">
        <title>Blast fungal genomes show frequent chromosomal changes, gene gains and losses, and effector gene turnover.</title>
        <authorList>
            <person name="Gomez Luciano L.B."/>
            <person name="Jason Tsai I."/>
            <person name="Chuma I."/>
            <person name="Tosa Y."/>
            <person name="Chen Y.H."/>
            <person name="Li J.Y."/>
            <person name="Li M.Y."/>
            <person name="Jade Lu M.Y."/>
            <person name="Nakayashiki H."/>
            <person name="Li W.H."/>
        </authorList>
    </citation>
    <scope>NUCLEOTIDE SEQUENCE</scope>
    <source>
        <strain evidence="19">NI907</strain>
    </source>
</reference>
<evidence type="ECO:0000256" key="1">
    <source>
        <dbReference type="ARBA" id="ARBA00004609"/>
    </source>
</evidence>